<feature type="domain" description="SCP" evidence="1">
    <location>
        <begin position="255"/>
        <end position="406"/>
    </location>
</feature>
<dbReference type="InterPro" id="IPR014044">
    <property type="entry name" value="CAP_dom"/>
</dbReference>
<accession>A0A0D6LK59</accession>
<evidence type="ECO:0000259" key="1">
    <source>
        <dbReference type="SMART" id="SM00198"/>
    </source>
</evidence>
<protein>
    <submittedName>
        <fullName evidence="2">SCP-like protein</fullName>
    </submittedName>
</protein>
<dbReference type="Gene3D" id="3.40.33.10">
    <property type="entry name" value="CAP"/>
    <property type="match status" value="2"/>
</dbReference>
<gene>
    <name evidence="2" type="ORF">ANCCEY_08561</name>
</gene>
<dbReference type="EMBL" id="KE125053">
    <property type="protein sequence ID" value="EPB72324.1"/>
    <property type="molecule type" value="Genomic_DNA"/>
</dbReference>
<sequence length="438" mass="47831">MMLKREIPFNLFLFSGTPATPHGMGNQLSPKTRILEHGVILNRLMIVTKLELTALLGETCPFDDKTKVSLLQLTSSLMFQFRQPQYWDCNIEYNAYLLNCGDPSAKVPTDYGDISASINLGGKCEDPYDQTLPILQNWWNQVKLEELSTPDINPATQNNFGMMANGPTTGFACTYNKKCSGKLLCLYNTQPSKNQNANELYTAANPPNTPICACPGCTSYLCPSSPYEPSKITYPQTSCATKDDPEDGITSFMQTMAQDMVNYYRRLVGSGWAPDRSGYALPAKKMTAVKYDCTIGDLTKDLADACTAPNTASPGYSVSYYEERDLTKTPMEVLSTAIKKWAEQSKLVDLGETVTFSGDVEAKAPDFAKMVNEAATKVVCSVTKDECLKQGIRVAVCQYDSIITTGDPVYTTGKACSGCKALGLKCDNDLGGGLCVNP</sequence>
<dbReference type="CDD" id="cd05380">
    <property type="entry name" value="CAP_euk"/>
    <property type="match status" value="1"/>
</dbReference>
<dbReference type="InterPro" id="IPR035940">
    <property type="entry name" value="CAP_sf"/>
</dbReference>
<proteinExistence type="predicted"/>
<evidence type="ECO:0000313" key="3">
    <source>
        <dbReference type="Proteomes" id="UP000054495"/>
    </source>
</evidence>
<name>A0A0D6LK59_9BILA</name>
<reference evidence="2 3" key="1">
    <citation type="submission" date="2013-05" db="EMBL/GenBank/DDBJ databases">
        <title>Draft genome of the parasitic nematode Anyclostoma ceylanicum.</title>
        <authorList>
            <person name="Mitreva M."/>
        </authorList>
    </citation>
    <scope>NUCLEOTIDE SEQUENCE [LARGE SCALE GENOMIC DNA]</scope>
</reference>
<dbReference type="AlphaFoldDB" id="A0A0D6LK59"/>
<dbReference type="Proteomes" id="UP000054495">
    <property type="component" value="Unassembled WGS sequence"/>
</dbReference>
<dbReference type="Pfam" id="PF00188">
    <property type="entry name" value="CAP"/>
    <property type="match status" value="1"/>
</dbReference>
<keyword evidence="3" id="KW-1185">Reference proteome</keyword>
<organism evidence="2 3">
    <name type="scientific">Ancylostoma ceylanicum</name>
    <dbReference type="NCBI Taxonomy" id="53326"/>
    <lineage>
        <taxon>Eukaryota</taxon>
        <taxon>Metazoa</taxon>
        <taxon>Ecdysozoa</taxon>
        <taxon>Nematoda</taxon>
        <taxon>Chromadorea</taxon>
        <taxon>Rhabditida</taxon>
        <taxon>Rhabditina</taxon>
        <taxon>Rhabditomorpha</taxon>
        <taxon>Strongyloidea</taxon>
        <taxon>Ancylostomatidae</taxon>
        <taxon>Ancylostomatinae</taxon>
        <taxon>Ancylostoma</taxon>
    </lineage>
</organism>
<evidence type="ECO:0000313" key="2">
    <source>
        <dbReference type="EMBL" id="EPB72324.1"/>
    </source>
</evidence>
<dbReference type="SUPFAM" id="SSF55797">
    <property type="entry name" value="PR-1-like"/>
    <property type="match status" value="1"/>
</dbReference>
<dbReference type="SMART" id="SM00198">
    <property type="entry name" value="SCP"/>
    <property type="match status" value="1"/>
</dbReference>